<comment type="caution">
    <text evidence="11">The sequence shown here is derived from an EMBL/GenBank/DDBJ whole genome shotgun (WGS) entry which is preliminary data.</text>
</comment>
<evidence type="ECO:0000256" key="2">
    <source>
        <dbReference type="ARBA" id="ARBA00023015"/>
    </source>
</evidence>
<dbReference type="EMBL" id="JBCGBO010000024">
    <property type="protein sequence ID" value="KAK9181434.1"/>
    <property type="molecule type" value="Genomic_DNA"/>
</dbReference>
<organism evidence="11 12">
    <name type="scientific">Citrus x changshan-huyou</name>
    <dbReference type="NCBI Taxonomy" id="2935761"/>
    <lineage>
        <taxon>Eukaryota</taxon>
        <taxon>Viridiplantae</taxon>
        <taxon>Streptophyta</taxon>
        <taxon>Embryophyta</taxon>
        <taxon>Tracheophyta</taxon>
        <taxon>Spermatophyta</taxon>
        <taxon>Magnoliopsida</taxon>
        <taxon>eudicotyledons</taxon>
        <taxon>Gunneridae</taxon>
        <taxon>Pentapetalae</taxon>
        <taxon>rosids</taxon>
        <taxon>malvids</taxon>
        <taxon>Sapindales</taxon>
        <taxon>Rutaceae</taxon>
        <taxon>Aurantioideae</taxon>
        <taxon>Citrus</taxon>
    </lineage>
</organism>
<dbReference type="GO" id="GO:0009723">
    <property type="term" value="P:response to ethylene"/>
    <property type="evidence" value="ECO:0007669"/>
    <property type="project" value="TreeGrafter"/>
</dbReference>
<evidence type="ECO:0000259" key="7">
    <source>
        <dbReference type="PROSITE" id="PS50090"/>
    </source>
</evidence>
<dbReference type="InterPro" id="IPR017930">
    <property type="entry name" value="Myb_dom"/>
</dbReference>
<feature type="domain" description="Myb-like" evidence="7">
    <location>
        <begin position="88"/>
        <end position="140"/>
    </location>
</feature>
<protein>
    <submittedName>
        <fullName evidence="11">Uncharacterized protein</fullName>
    </submittedName>
</protein>
<dbReference type="CDD" id="cd00167">
    <property type="entry name" value="SANT"/>
    <property type="match status" value="1"/>
</dbReference>
<dbReference type="InterPro" id="IPR006447">
    <property type="entry name" value="Myb_dom_plants"/>
</dbReference>
<dbReference type="PROSITE" id="PS51294">
    <property type="entry name" value="HTH_MYB"/>
    <property type="match status" value="1"/>
</dbReference>
<comment type="subcellular location">
    <subcellularLocation>
        <location evidence="1">Nucleus</location>
    </subcellularLocation>
</comment>
<dbReference type="PROSITE" id="PS50090">
    <property type="entry name" value="MYB_LIKE"/>
    <property type="match status" value="1"/>
</dbReference>
<dbReference type="GO" id="GO:0006355">
    <property type="term" value="P:regulation of DNA-templated transcription"/>
    <property type="evidence" value="ECO:0007669"/>
    <property type="project" value="UniProtKB-ARBA"/>
</dbReference>
<name>A0AAP0LN78_9ROSI</name>
<evidence type="ECO:0000259" key="9">
    <source>
        <dbReference type="PROSITE" id="PS51293"/>
    </source>
</evidence>
<dbReference type="GO" id="GO:0008270">
    <property type="term" value="F:zinc ion binding"/>
    <property type="evidence" value="ECO:0007669"/>
    <property type="project" value="UniProtKB-KW"/>
</dbReference>
<dbReference type="FunFam" id="1.10.10.60:FF:000009">
    <property type="entry name" value="transcription factor MYB1R1"/>
    <property type="match status" value="1"/>
</dbReference>
<dbReference type="SMART" id="SM00717">
    <property type="entry name" value="SANT"/>
    <property type="match status" value="1"/>
</dbReference>
<feature type="domain" description="CCHC-type" evidence="8">
    <location>
        <begin position="2"/>
        <end position="17"/>
    </location>
</feature>
<evidence type="ECO:0000259" key="10">
    <source>
        <dbReference type="PROSITE" id="PS51294"/>
    </source>
</evidence>
<dbReference type="InterPro" id="IPR052245">
    <property type="entry name" value="Plant_Stress_Dev_TF"/>
</dbReference>
<reference evidence="11 12" key="1">
    <citation type="submission" date="2024-05" db="EMBL/GenBank/DDBJ databases">
        <title>Haplotype-resolved chromosome-level genome assembly of Huyou (Citrus changshanensis).</title>
        <authorList>
            <person name="Miao C."/>
            <person name="Chen W."/>
            <person name="Wu Y."/>
            <person name="Wang L."/>
            <person name="Zhao S."/>
            <person name="Grierson D."/>
            <person name="Xu C."/>
            <person name="Chen K."/>
        </authorList>
    </citation>
    <scope>NUCLEOTIDE SEQUENCE [LARGE SCALE GENOMIC DNA]</scope>
    <source>
        <strain evidence="11">01-14</strain>
        <tissue evidence="11">Leaf</tissue>
    </source>
</reference>
<feature type="domain" description="HTH myb-type" evidence="10">
    <location>
        <begin position="88"/>
        <end position="144"/>
    </location>
</feature>
<dbReference type="PROSITE" id="PS51293">
    <property type="entry name" value="SANT"/>
    <property type="match status" value="1"/>
</dbReference>
<evidence type="ECO:0000256" key="4">
    <source>
        <dbReference type="ARBA" id="ARBA00023163"/>
    </source>
</evidence>
<sequence length="332" mass="36939">MRKCSHCGHNGHNSRTCHAKGCFKLFGVNISDQIQDLPSMKKSVKKSYSVGNLQSLGGEFNGHVDEGREFDGDVDEGYLSDGPIHTKHERKRGKPWTEAEHRVFLEGLKLLGKGDWKGISKNFVTTRTPTQVASHAQKYFLRQASNDKKNRRTSLFDMPLKESVYLSCSFSINKWLTNKLDLMGLRTLQAPSHPSLILVKAPPATTSSSQGSTSSQAMNGFPNLCSDLVVPVPATTGLAYYHHGIPYMYPVPCNGRSNIVNSSQSFISDQRPNYYACMPMPAGMHKSLTRAPQSSQRSVRTTQECPKLSMERDFLDLKIGLPQSPKTARFII</sequence>
<evidence type="ECO:0000313" key="11">
    <source>
        <dbReference type="EMBL" id="KAK9181434.1"/>
    </source>
</evidence>
<evidence type="ECO:0000259" key="8">
    <source>
        <dbReference type="PROSITE" id="PS50158"/>
    </source>
</evidence>
<evidence type="ECO:0000256" key="3">
    <source>
        <dbReference type="ARBA" id="ARBA00023125"/>
    </source>
</evidence>
<keyword evidence="6" id="KW-0862">Zinc</keyword>
<dbReference type="InterPro" id="IPR009057">
    <property type="entry name" value="Homeodomain-like_sf"/>
</dbReference>
<keyword evidence="6" id="KW-0863">Zinc-finger</keyword>
<keyword evidence="5" id="KW-0539">Nucleus</keyword>
<dbReference type="InterPro" id="IPR001878">
    <property type="entry name" value="Znf_CCHC"/>
</dbReference>
<dbReference type="InterPro" id="IPR017884">
    <property type="entry name" value="SANT_dom"/>
</dbReference>
<dbReference type="AlphaFoldDB" id="A0AAP0LN78"/>
<keyword evidence="3" id="KW-0238">DNA-binding</keyword>
<dbReference type="PANTHER" id="PTHR44191">
    <property type="entry name" value="TRANSCRIPTION FACTOR KUA1"/>
    <property type="match status" value="1"/>
</dbReference>
<evidence type="ECO:0000313" key="12">
    <source>
        <dbReference type="Proteomes" id="UP001428341"/>
    </source>
</evidence>
<feature type="domain" description="SANT" evidence="9">
    <location>
        <begin position="91"/>
        <end position="144"/>
    </location>
</feature>
<evidence type="ECO:0000256" key="6">
    <source>
        <dbReference type="PROSITE-ProRule" id="PRU00047"/>
    </source>
</evidence>
<keyword evidence="4" id="KW-0804">Transcription</keyword>
<dbReference type="PANTHER" id="PTHR44191:SF45">
    <property type="entry name" value="TRANSCRIPTION FACTOR MYB1R1-LIKE"/>
    <property type="match status" value="1"/>
</dbReference>
<dbReference type="NCBIfam" id="TIGR01557">
    <property type="entry name" value="myb_SHAQKYF"/>
    <property type="match status" value="1"/>
</dbReference>
<dbReference type="SUPFAM" id="SSF46689">
    <property type="entry name" value="Homeodomain-like"/>
    <property type="match status" value="1"/>
</dbReference>
<gene>
    <name evidence="11" type="ORF">WN944_024571</name>
</gene>
<dbReference type="Pfam" id="PF00249">
    <property type="entry name" value="Myb_DNA-binding"/>
    <property type="match status" value="1"/>
</dbReference>
<dbReference type="PROSITE" id="PS50158">
    <property type="entry name" value="ZF_CCHC"/>
    <property type="match status" value="1"/>
</dbReference>
<keyword evidence="2" id="KW-0805">Transcription regulation</keyword>
<evidence type="ECO:0000256" key="5">
    <source>
        <dbReference type="ARBA" id="ARBA00023242"/>
    </source>
</evidence>
<dbReference type="GO" id="GO:0003677">
    <property type="term" value="F:DNA binding"/>
    <property type="evidence" value="ECO:0007669"/>
    <property type="project" value="UniProtKB-KW"/>
</dbReference>
<accession>A0AAP0LN78</accession>
<dbReference type="Proteomes" id="UP001428341">
    <property type="component" value="Unassembled WGS sequence"/>
</dbReference>
<dbReference type="GO" id="GO:0009739">
    <property type="term" value="P:response to gibberellin"/>
    <property type="evidence" value="ECO:0007669"/>
    <property type="project" value="TreeGrafter"/>
</dbReference>
<dbReference type="GO" id="GO:0005634">
    <property type="term" value="C:nucleus"/>
    <property type="evidence" value="ECO:0007669"/>
    <property type="project" value="UniProtKB-SubCell"/>
</dbReference>
<evidence type="ECO:0000256" key="1">
    <source>
        <dbReference type="ARBA" id="ARBA00004123"/>
    </source>
</evidence>
<dbReference type="Gene3D" id="1.10.10.60">
    <property type="entry name" value="Homeodomain-like"/>
    <property type="match status" value="1"/>
</dbReference>
<keyword evidence="12" id="KW-1185">Reference proteome</keyword>
<keyword evidence="6" id="KW-0479">Metal-binding</keyword>
<proteinExistence type="predicted"/>
<dbReference type="InterPro" id="IPR001005">
    <property type="entry name" value="SANT/Myb"/>
</dbReference>